<dbReference type="EC" id="2.5.1.-" evidence="2"/>
<feature type="binding site" evidence="2">
    <location>
        <position position="190"/>
    </location>
    <ligand>
        <name>substrate</name>
    </ligand>
</feature>
<dbReference type="Proteomes" id="UP000196386">
    <property type="component" value="Unassembled WGS sequence"/>
</dbReference>
<reference evidence="3 5" key="1">
    <citation type="submission" date="2015-09" db="EMBL/GenBank/DDBJ databases">
        <authorList>
            <consortium name="Pathogen Informatics"/>
        </authorList>
    </citation>
    <scope>NUCLEOTIDE SEQUENCE [LARGE SCALE GENOMIC DNA]</scope>
    <source>
        <strain evidence="3 5">2789STDY5834939</strain>
    </source>
</reference>
<accession>A0A174PZF1</accession>
<dbReference type="EMBL" id="CZBE01000008">
    <property type="protein sequence ID" value="CUP64507.1"/>
    <property type="molecule type" value="Genomic_DNA"/>
</dbReference>
<dbReference type="GeneID" id="72465490"/>
<reference evidence="4" key="2">
    <citation type="journal article" date="2018" name="BMC Genomics">
        <title>Whole genome sequencing and function prediction of 133 gut anaerobes isolated from chicken caecum in pure cultures.</title>
        <authorList>
            <person name="Medvecky M."/>
            <person name="Cejkova D."/>
            <person name="Polansky O."/>
            <person name="Karasova D."/>
            <person name="Kubasova T."/>
            <person name="Cizek A."/>
            <person name="Rychlik I."/>
        </authorList>
    </citation>
    <scope>NUCLEOTIDE SEQUENCE</scope>
    <source>
        <strain evidence="4">An175</strain>
    </source>
</reference>
<dbReference type="InterPro" id="IPR018520">
    <property type="entry name" value="UPP_synth-like_CS"/>
</dbReference>
<dbReference type="Proteomes" id="UP000095765">
    <property type="component" value="Unassembled WGS sequence"/>
</dbReference>
<dbReference type="Gene3D" id="3.40.1180.10">
    <property type="entry name" value="Decaprenyl diphosphate synthase-like"/>
    <property type="match status" value="1"/>
</dbReference>
<evidence type="ECO:0000313" key="3">
    <source>
        <dbReference type="EMBL" id="CUP64507.1"/>
    </source>
</evidence>
<feature type="binding site" evidence="2">
    <location>
        <position position="36"/>
    </location>
    <ligand>
        <name>substrate</name>
    </ligand>
</feature>
<dbReference type="GO" id="GO:0000287">
    <property type="term" value="F:magnesium ion binding"/>
    <property type="evidence" value="ECO:0007669"/>
    <property type="project" value="UniProtKB-UniRule"/>
</dbReference>
<evidence type="ECO:0000256" key="1">
    <source>
        <dbReference type="ARBA" id="ARBA00022679"/>
    </source>
</evidence>
<dbReference type="AlphaFoldDB" id="A0A174PZF1"/>
<keyword evidence="2" id="KW-0460">Magnesium</keyword>
<dbReference type="PROSITE" id="PS01066">
    <property type="entry name" value="UPP_SYNTHASE"/>
    <property type="match status" value="1"/>
</dbReference>
<organism evidence="3 5">
    <name type="scientific">Anaerotruncus colihominis</name>
    <dbReference type="NCBI Taxonomy" id="169435"/>
    <lineage>
        <taxon>Bacteria</taxon>
        <taxon>Bacillati</taxon>
        <taxon>Bacillota</taxon>
        <taxon>Clostridia</taxon>
        <taxon>Eubacteriales</taxon>
        <taxon>Oscillospiraceae</taxon>
        <taxon>Anaerotruncus</taxon>
    </lineage>
</organism>
<evidence type="ECO:0000313" key="4">
    <source>
        <dbReference type="EMBL" id="OUP70910.1"/>
    </source>
</evidence>
<dbReference type="RefSeq" id="WP_006875251.1">
    <property type="nucleotide sequence ID" value="NZ_CABIWA010000011.1"/>
</dbReference>
<feature type="binding site" evidence="2">
    <location>
        <position position="209"/>
    </location>
    <ligand>
        <name>Mg(2+)</name>
        <dbReference type="ChEBI" id="CHEBI:18420"/>
    </ligand>
</feature>
<comment type="similarity">
    <text evidence="2">Belongs to the UPP synthase family.</text>
</comment>
<sequence>MANTPFADVPSGSMPAHIGIILDGNGRWAKKRGLPRSAGHRQGADTFGKIARHCREIGVKYLTVYAFSTENWKRPPDEVEALMDLLRRYLTDTYKHRDENARLRFLGERGPLSSDIREMIERVEHDSAANTAINVNIALNYGGRDEIVHAARAIAKQCSEGTLDWKLINEHLFSETLYTAGQPDPDLIIRPSGEQRISNFLLWQSAYAEFVFMDVLWPDFTPAHLDQAIRVFLSRNRRFGGV</sequence>
<comment type="cofactor">
    <cofactor evidence="2">
        <name>Mg(2+)</name>
        <dbReference type="ChEBI" id="CHEBI:18420"/>
    </cofactor>
    <text evidence="2">Binds 2 magnesium ions per subunit.</text>
</comment>
<keyword evidence="1 2" id="KW-0808">Transferase</keyword>
<dbReference type="NCBIfam" id="NF011405">
    <property type="entry name" value="PRK14830.1"/>
    <property type="match status" value="1"/>
</dbReference>
<dbReference type="PANTHER" id="PTHR10291">
    <property type="entry name" value="DEHYDRODOLICHYL DIPHOSPHATE SYNTHASE FAMILY MEMBER"/>
    <property type="match status" value="1"/>
</dbReference>
<feature type="binding site" evidence="2">
    <location>
        <begin position="24"/>
        <end position="27"/>
    </location>
    <ligand>
        <name>substrate</name>
    </ligand>
</feature>
<feature type="binding site" evidence="2">
    <location>
        <position position="23"/>
    </location>
    <ligand>
        <name>Mg(2+)</name>
        <dbReference type="ChEBI" id="CHEBI:18420"/>
    </ligand>
</feature>
<proteinExistence type="inferred from homology"/>
<gene>
    <name evidence="3" type="primary">uppS</name>
    <name evidence="4" type="ORF">B5F11_02220</name>
    <name evidence="3" type="ORF">ERS852551_01464</name>
</gene>
<feature type="active site" description="Proton acceptor" evidence="2">
    <location>
        <position position="71"/>
    </location>
</feature>
<comment type="subunit">
    <text evidence="2">Homodimer.</text>
</comment>
<dbReference type="GO" id="GO:0045547">
    <property type="term" value="F:ditrans,polycis-polyprenyl diphosphate synthase [(2E,6E)-farnesyl diphosphate specific] activity"/>
    <property type="evidence" value="ECO:0007669"/>
    <property type="project" value="TreeGrafter"/>
</dbReference>
<dbReference type="SUPFAM" id="SSF64005">
    <property type="entry name" value="Undecaprenyl diphosphate synthase"/>
    <property type="match status" value="1"/>
</dbReference>
<dbReference type="InterPro" id="IPR036424">
    <property type="entry name" value="UPP_synth-like_sf"/>
</dbReference>
<dbReference type="PANTHER" id="PTHR10291:SF0">
    <property type="entry name" value="DEHYDRODOLICHYL DIPHOSPHATE SYNTHASE 2"/>
    <property type="match status" value="1"/>
</dbReference>
<comment type="function">
    <text evidence="2">Catalyzes the condensation of isopentenyl diphosphate (IPP) with allylic pyrophosphates generating different type of terpenoids.</text>
</comment>
<evidence type="ECO:0000313" key="5">
    <source>
        <dbReference type="Proteomes" id="UP000095765"/>
    </source>
</evidence>
<dbReference type="NCBIfam" id="TIGR00055">
    <property type="entry name" value="uppS"/>
    <property type="match status" value="1"/>
</dbReference>
<dbReference type="FunFam" id="3.40.1180.10:FF:000001">
    <property type="entry name" value="(2E,6E)-farnesyl-diphosphate-specific ditrans,polycis-undecaprenyl-diphosphate synthase"/>
    <property type="match status" value="1"/>
</dbReference>
<dbReference type="InterPro" id="IPR001441">
    <property type="entry name" value="UPP_synth-like"/>
</dbReference>
<feature type="binding site" evidence="2">
    <location>
        <position position="28"/>
    </location>
    <ligand>
        <name>substrate</name>
    </ligand>
</feature>
<name>A0A174PZF1_9FIRM</name>
<dbReference type="HAMAP" id="MF_01139">
    <property type="entry name" value="ISPT"/>
    <property type="match status" value="1"/>
</dbReference>
<feature type="binding site" evidence="2">
    <location>
        <position position="74"/>
    </location>
    <ligand>
        <name>substrate</name>
    </ligand>
</feature>
<dbReference type="Pfam" id="PF01255">
    <property type="entry name" value="Prenyltransf"/>
    <property type="match status" value="1"/>
</dbReference>
<dbReference type="EMBL" id="NFKP01000002">
    <property type="protein sequence ID" value="OUP70910.1"/>
    <property type="molecule type" value="Genomic_DNA"/>
</dbReference>
<feature type="active site" evidence="2">
    <location>
        <position position="23"/>
    </location>
</feature>
<evidence type="ECO:0000256" key="2">
    <source>
        <dbReference type="HAMAP-Rule" id="MF_01139"/>
    </source>
</evidence>
<feature type="binding site" evidence="2">
    <location>
        <position position="40"/>
    </location>
    <ligand>
        <name>substrate</name>
    </ligand>
</feature>
<keyword evidence="2" id="KW-0479">Metal-binding</keyword>
<dbReference type="GO" id="GO:0016094">
    <property type="term" value="P:polyprenol biosynthetic process"/>
    <property type="evidence" value="ECO:0007669"/>
    <property type="project" value="TreeGrafter"/>
</dbReference>
<protein>
    <recommendedName>
        <fullName evidence="2">Isoprenyl transferase</fullName>
        <ecNumber evidence="2">2.5.1.-</ecNumber>
    </recommendedName>
</protein>
<feature type="binding site" evidence="2">
    <location>
        <position position="72"/>
    </location>
    <ligand>
        <name>substrate</name>
    </ligand>
</feature>
<feature type="binding site" evidence="2">
    <location>
        <begin position="196"/>
        <end position="198"/>
    </location>
    <ligand>
        <name>substrate</name>
    </ligand>
</feature>
<feature type="binding site" evidence="2">
    <location>
        <begin position="68"/>
        <end position="70"/>
    </location>
    <ligand>
        <name>substrate</name>
    </ligand>
</feature>
<dbReference type="CDD" id="cd00475">
    <property type="entry name" value="Cis_IPPS"/>
    <property type="match status" value="1"/>
</dbReference>